<reference evidence="2" key="1">
    <citation type="submission" date="2016-10" db="EMBL/GenBank/DDBJ databases">
        <authorList>
            <person name="Varghese N."/>
            <person name="Submissions S."/>
        </authorList>
    </citation>
    <scope>NUCLEOTIDE SEQUENCE [LARGE SCALE GENOMIC DNA]</scope>
    <source>
        <strain evidence="2">DSM 44437</strain>
    </source>
</reference>
<organism evidence="1 2">
    <name type="scientific">Lentzea albida</name>
    <dbReference type="NCBI Taxonomy" id="65499"/>
    <lineage>
        <taxon>Bacteria</taxon>
        <taxon>Bacillati</taxon>
        <taxon>Actinomycetota</taxon>
        <taxon>Actinomycetes</taxon>
        <taxon>Pseudonocardiales</taxon>
        <taxon>Pseudonocardiaceae</taxon>
        <taxon>Lentzea</taxon>
    </lineage>
</organism>
<keyword evidence="2" id="KW-1185">Reference proteome</keyword>
<sequence>MGVLYDYFAAPSDEDAATAITEGPKHRFPTVETKSLDPMVVMGQLEQLLTGRDYDDIGEDPRWGGDIALEHDGEVLVISVTDGLRDGLAAGGDFGAVAVRWAEAEELEGFDPVVLADVLQQLAALAVGAKERGERLYCWACV</sequence>
<gene>
    <name evidence="1" type="ORF">SAMN04488000_106364</name>
</gene>
<evidence type="ECO:0000313" key="1">
    <source>
        <dbReference type="EMBL" id="SER17101.1"/>
    </source>
</evidence>
<protein>
    <submittedName>
        <fullName evidence="1">Uncharacterized protein</fullName>
    </submittedName>
</protein>
<accession>A0A1H9M096</accession>
<name>A0A1H9M096_9PSEU</name>
<dbReference type="AlphaFoldDB" id="A0A1H9M096"/>
<proteinExistence type="predicted"/>
<dbReference type="EMBL" id="FOFV01000006">
    <property type="protein sequence ID" value="SER17101.1"/>
    <property type="molecule type" value="Genomic_DNA"/>
</dbReference>
<dbReference type="Proteomes" id="UP000199503">
    <property type="component" value="Unassembled WGS sequence"/>
</dbReference>
<evidence type="ECO:0000313" key="2">
    <source>
        <dbReference type="Proteomes" id="UP000199503"/>
    </source>
</evidence>
<dbReference type="OrthoDB" id="3537879at2"/>
<dbReference type="RefSeq" id="WP_089917530.1">
    <property type="nucleotide sequence ID" value="NZ_FOFV01000006.1"/>
</dbReference>